<dbReference type="Pfam" id="PF12110">
    <property type="entry name" value="Nup96"/>
    <property type="match status" value="1"/>
</dbReference>
<evidence type="ECO:0000256" key="11">
    <source>
        <dbReference type="ARBA" id="ARBA00023242"/>
    </source>
</evidence>
<dbReference type="OrthoDB" id="3797628at2759"/>
<feature type="region of interest" description="Disordered" evidence="12">
    <location>
        <begin position="632"/>
        <end position="665"/>
    </location>
</feature>
<dbReference type="Gene3D" id="3.30.1610.10">
    <property type="entry name" value="Peptidase S59, nucleoporin"/>
    <property type="match status" value="1"/>
</dbReference>
<dbReference type="InterPro" id="IPR036903">
    <property type="entry name" value="Nup98_auto-Pept-S59_dom_sf"/>
</dbReference>
<evidence type="ECO:0000256" key="6">
    <source>
        <dbReference type="ARBA" id="ARBA00022813"/>
    </source>
</evidence>
<sequence>MNRFWVIRNMNRNKLAKLPKCLARTSHSVLRVLDPVPGVDSSGKVIKTKVCSGKIQTSKPPLLIYSEMHRSQQAHFSAILQTTHPIFSDLHKPKATKVHYLEARAMPTDLYSEELQRLQHKTVALCSVAIQQAMQELRVFLVPATTHRQVEVFLEVSFKLQVVVILMYSSASGSAVTGTTVKFDPPINSDTMMRNGTTQNISTKHMCISAMNKYIDKSMDELRVEDYMANRKTPAAGTTTTGNNLFGGSNTTTNQAGGGLFGNNTQQKTGLFGSTSTSSPFGANNNATTAGSGLFGSNANTSTAGNSLFGSKPAGTSLFGNSNTATTGGSTFGQTTGSSLFGNQQQQGSSTSLFGQPQQQQQAGGSLFGNSNTTTGGSLFGQNTQQQQSSGFNFGGGNTQTTNNAFGQPASTGGSLFGNTATNTTGGSLFGSKPATSTGFNFGGSQPATTNAFGSTNNTGGGLFGNNAAKPGGLFGSTTTGATGGGLFGSQPQATSGGLFGSNAQTTQPLNTGFGNVAQPQVVVQQQVAPIPVIGVTADVLQMQANMKSLQSQLTYAPYGDSSLLKYNNSETSAKDSPMSAQQRQLRLLAAKKGSLLSPSQESSFIVPPISKVMSDLSPALSRTSEVTKDLNYTSKEAPPSLGRGLRNSTFNPNHSVANQSVHESSALNRTIDSTLDASINGTGNRLGIRGSTRKSNLKQLDLSVLGDSSRNGSIGRDSRVADPDALPRISENERRSDIVTSTPSVDPVQAVMQRHQDRNRDPPSLNLDTTCDEHTGLEPVSTASSATSVVSTPSEENSTDNSAAGVKLSKPDYFSLPTINEMKSMVKNGRVVLEDGLTIGRSSYGSVYWPGKLELKDLVLDEIVVFRHREVTVYPNEEMKPEEGQELNRPAEVTLERIWYTDKKTKKEVRDVVKLAEVGWREHLERQTIRMGASFKDYRAETGSWVFRVEHFSKYGLADDDDEPMEVAPPQGQKASAPLQTLDMNTSVRDVNNQVQRKKIHLTPDAAQQRETVLEIVPAPVPLGDVVTIVRRRNVPGLGGGGADIGREENNISTMTNEFEDDDSLILEEGQQPEKKPKLELLNDLEYESSRFIRNMQELKVMPKPREPAHRFNGGSRETKMIGYGKSKLIDLAVVKGRNSRIGWSETGSLVWSSQPVHNEILFGTIDRASDVNEDTLISMLDVNIDHAETARKGPSSQCSEATVSALTSTFATYTDNYSQMFRQYIEIAQSGGYDGHVSVWKLLLALFPAERQEGWSFERGEQISEWLKNEAIKNAPEERGVSRDSPSTAVWNQICVGDVKKAFQLAIDTNQPQLASILQSSIVCPEATIHCFKAQIENWKKCDILHLIPKSTLKCYILMAGLSHYEWTHEGQSHSINCMEGLSWIQALGLHVWYLRQWGGLEEAYDAYQKDVNAERAASNRGDLYGELIKLACESQHSVEVVLDCAAGENPHDHFLQWHVWSVLHSVGFRTMSKTAETRLHRGYAAQLEALKLNNYAMFILQHIDDDEERATAVRSLLNRFGCFGVNYPFEGISGQFDIPPEWIAEAQFSIAKADNDATQLFELAVAAKNYTEMRRLFVDEIAPTAVVAGDNEALKSACILLHPFENQIPEWGATGMVYIDYCRLVDMIENEVDEQHMQETLESLETRLHAPTFSKNPIQKISLQTIGRLLFEYRADKNTLPEWTKLLGHRQLFKIFRDRSSWGIERFTIDFD</sequence>
<evidence type="ECO:0000256" key="7">
    <source>
        <dbReference type="ARBA" id="ARBA00022816"/>
    </source>
</evidence>
<accession>A0A2G5URX1</accession>
<dbReference type="FunFam" id="1.25.40.690:FF:000008">
    <property type="entry name" value="Nuclear pore complex protein Nup98-Nup96"/>
    <property type="match status" value="1"/>
</dbReference>
<organism evidence="14 15">
    <name type="scientific">Caenorhabditis nigoni</name>
    <dbReference type="NCBI Taxonomy" id="1611254"/>
    <lineage>
        <taxon>Eukaryota</taxon>
        <taxon>Metazoa</taxon>
        <taxon>Ecdysozoa</taxon>
        <taxon>Nematoda</taxon>
        <taxon>Chromadorea</taxon>
        <taxon>Rhabditida</taxon>
        <taxon>Rhabditina</taxon>
        <taxon>Rhabditomorpha</taxon>
        <taxon>Rhabditoidea</taxon>
        <taxon>Rhabditidae</taxon>
        <taxon>Peloderinae</taxon>
        <taxon>Caenorhabditis</taxon>
    </lineage>
</organism>
<dbReference type="GO" id="GO:0031965">
    <property type="term" value="C:nuclear membrane"/>
    <property type="evidence" value="ECO:0007669"/>
    <property type="project" value="UniProtKB-SubCell"/>
</dbReference>
<dbReference type="InterPro" id="IPR037665">
    <property type="entry name" value="Nucleoporin_S59-like"/>
</dbReference>
<feature type="region of interest" description="Disordered" evidence="12">
    <location>
        <begin position="706"/>
        <end position="805"/>
    </location>
</feature>
<evidence type="ECO:0000256" key="9">
    <source>
        <dbReference type="ARBA" id="ARBA00023010"/>
    </source>
</evidence>
<comment type="similarity">
    <text evidence="3">Belongs to the nucleoporin GLFG family.</text>
</comment>
<dbReference type="GO" id="GO:0008139">
    <property type="term" value="F:nuclear localization sequence binding"/>
    <property type="evidence" value="ECO:0007669"/>
    <property type="project" value="TreeGrafter"/>
</dbReference>
<dbReference type="Pfam" id="PF04096">
    <property type="entry name" value="Nucleoporin2"/>
    <property type="match status" value="1"/>
</dbReference>
<dbReference type="PROSITE" id="PS51434">
    <property type="entry name" value="NUP_C"/>
    <property type="match status" value="1"/>
</dbReference>
<feature type="domain" description="Peptidase S59" evidence="13">
    <location>
        <begin position="811"/>
        <end position="953"/>
    </location>
</feature>
<feature type="region of interest" description="Disordered" evidence="12">
    <location>
        <begin position="233"/>
        <end position="277"/>
    </location>
</feature>
<dbReference type="PANTHER" id="PTHR23198">
    <property type="entry name" value="NUCLEOPORIN"/>
    <property type="match status" value="1"/>
</dbReference>
<evidence type="ECO:0000256" key="12">
    <source>
        <dbReference type="SAM" id="MobiDB-lite"/>
    </source>
</evidence>
<dbReference type="GO" id="GO:0044614">
    <property type="term" value="C:nuclear pore cytoplasmic filaments"/>
    <property type="evidence" value="ECO:0007669"/>
    <property type="project" value="TreeGrafter"/>
</dbReference>
<feature type="compositionally biased region" description="Polar residues" evidence="12">
    <location>
        <begin position="343"/>
        <end position="355"/>
    </location>
</feature>
<feature type="compositionally biased region" description="Polar residues" evidence="12">
    <location>
        <begin position="262"/>
        <end position="277"/>
    </location>
</feature>
<dbReference type="GO" id="GO:0017056">
    <property type="term" value="F:structural constituent of nuclear pore"/>
    <property type="evidence" value="ECO:0007669"/>
    <property type="project" value="InterPro"/>
</dbReference>
<dbReference type="FunFam" id="1.10.10.2360:FF:000001">
    <property type="entry name" value="Nuclear pore complex protein Nup98-Nup96"/>
    <property type="match status" value="1"/>
</dbReference>
<dbReference type="GO" id="GO:0006405">
    <property type="term" value="P:RNA export from nucleus"/>
    <property type="evidence" value="ECO:0007669"/>
    <property type="project" value="TreeGrafter"/>
</dbReference>
<evidence type="ECO:0000256" key="10">
    <source>
        <dbReference type="ARBA" id="ARBA00023132"/>
    </source>
</evidence>
<comment type="subcellular location">
    <subcellularLocation>
        <location evidence="2">Nucleus membrane</location>
        <topology evidence="2">Peripheral membrane protein</topology>
        <orientation evidence="2">Nucleoplasmic side</orientation>
    </subcellularLocation>
    <subcellularLocation>
        <location evidence="1">Nucleus</location>
        <location evidence="1">Nuclear pore complex</location>
    </subcellularLocation>
</comment>
<feature type="compositionally biased region" description="Low complexity" evidence="12">
    <location>
        <begin position="380"/>
        <end position="392"/>
    </location>
</feature>
<dbReference type="InterPro" id="IPR025574">
    <property type="entry name" value="Nucleoporin_FG_rpt"/>
</dbReference>
<dbReference type="InterPro" id="IPR021967">
    <property type="entry name" value="Nup98_C"/>
</dbReference>
<dbReference type="GO" id="GO:0051028">
    <property type="term" value="P:mRNA transport"/>
    <property type="evidence" value="ECO:0007669"/>
    <property type="project" value="UniProtKB-KW"/>
</dbReference>
<keyword evidence="7" id="KW-0509">mRNA transport</keyword>
<evidence type="ECO:0000259" key="13">
    <source>
        <dbReference type="PROSITE" id="PS51434"/>
    </source>
</evidence>
<proteinExistence type="inferred from homology"/>
<feature type="compositionally biased region" description="Polar residues" evidence="12">
    <location>
        <begin position="647"/>
        <end position="665"/>
    </location>
</feature>
<protein>
    <recommendedName>
        <fullName evidence="4">Nuclear pore complex protein Nup98-Nup96</fullName>
    </recommendedName>
</protein>
<dbReference type="GO" id="GO:0000973">
    <property type="term" value="P:post-transcriptional tethering of RNA polymerase II gene DNA at nuclear periphery"/>
    <property type="evidence" value="ECO:0007669"/>
    <property type="project" value="TreeGrafter"/>
</dbReference>
<dbReference type="Pfam" id="PF13634">
    <property type="entry name" value="Nucleoporin_FG"/>
    <property type="match status" value="2"/>
</dbReference>
<keyword evidence="11" id="KW-0539">Nucleus</keyword>
<keyword evidence="15" id="KW-1185">Reference proteome</keyword>
<dbReference type="SUPFAM" id="SSF82215">
    <property type="entry name" value="C-terminal autoproteolytic domain of nucleoporin nup98"/>
    <property type="match status" value="1"/>
</dbReference>
<keyword evidence="6" id="KW-0068">Autocatalytic cleavage</keyword>
<evidence type="ECO:0000256" key="5">
    <source>
        <dbReference type="ARBA" id="ARBA00022448"/>
    </source>
</evidence>
<dbReference type="Gene3D" id="1.10.10.2360">
    <property type="match status" value="1"/>
</dbReference>
<gene>
    <name evidence="14" type="primary">Cni-npp-10</name>
    <name evidence="14" type="synonym">Cnig_chr_III.g9383</name>
    <name evidence="14" type="ORF">B9Z55_009383</name>
</gene>
<feature type="compositionally biased region" description="Low complexity" evidence="12">
    <location>
        <begin position="329"/>
        <end position="342"/>
    </location>
</feature>
<feature type="compositionally biased region" description="Polar residues" evidence="12">
    <location>
        <begin position="409"/>
        <end position="419"/>
    </location>
</feature>
<dbReference type="Proteomes" id="UP000230233">
    <property type="component" value="Chromosome III"/>
</dbReference>
<dbReference type="Pfam" id="PF21240">
    <property type="entry name" value="Nup98_GLEBS"/>
    <property type="match status" value="1"/>
</dbReference>
<feature type="compositionally biased region" description="Low complexity" evidence="12">
    <location>
        <begin position="399"/>
        <end position="408"/>
    </location>
</feature>
<keyword evidence="8" id="KW-0653">Protein transport</keyword>
<evidence type="ECO:0000256" key="4">
    <source>
        <dbReference type="ARBA" id="ARBA00013472"/>
    </source>
</evidence>
<dbReference type="GO" id="GO:0003006">
    <property type="term" value="P:developmental process involved in reproduction"/>
    <property type="evidence" value="ECO:0007669"/>
    <property type="project" value="UniProtKB-ARBA"/>
</dbReference>
<dbReference type="PANTHER" id="PTHR23198:SF6">
    <property type="entry name" value="NUCLEAR PORE COMPLEX PROTEIN NUP98-NUP96"/>
    <property type="match status" value="1"/>
</dbReference>
<dbReference type="GO" id="GO:0006606">
    <property type="term" value="P:protein import into nucleus"/>
    <property type="evidence" value="ECO:0007669"/>
    <property type="project" value="TreeGrafter"/>
</dbReference>
<dbReference type="EMBL" id="PDUG01000003">
    <property type="protein sequence ID" value="PIC42244.1"/>
    <property type="molecule type" value="Genomic_DNA"/>
</dbReference>
<evidence type="ECO:0000256" key="2">
    <source>
        <dbReference type="ARBA" id="ARBA00004620"/>
    </source>
</evidence>
<dbReference type="GO" id="GO:0003723">
    <property type="term" value="F:RNA binding"/>
    <property type="evidence" value="ECO:0007669"/>
    <property type="project" value="TreeGrafter"/>
</dbReference>
<feature type="compositionally biased region" description="Low complexity" evidence="12">
    <location>
        <begin position="779"/>
        <end position="797"/>
    </location>
</feature>
<dbReference type="Gene3D" id="1.25.40.690">
    <property type="match status" value="1"/>
</dbReference>
<feature type="compositionally biased region" description="Low complexity" evidence="12">
    <location>
        <begin position="237"/>
        <end position="254"/>
    </location>
</feature>
<dbReference type="GO" id="GO:0034398">
    <property type="term" value="P:telomere tethering at nuclear periphery"/>
    <property type="evidence" value="ECO:0007669"/>
    <property type="project" value="TreeGrafter"/>
</dbReference>
<evidence type="ECO:0000313" key="14">
    <source>
        <dbReference type="EMBL" id="PIC42244.1"/>
    </source>
</evidence>
<dbReference type="STRING" id="1611254.A0A2G5URX1"/>
<keyword evidence="9" id="KW-0811">Translocation</keyword>
<feature type="region of interest" description="Disordered" evidence="12">
    <location>
        <begin position="329"/>
        <end position="419"/>
    </location>
</feature>
<evidence type="ECO:0000256" key="1">
    <source>
        <dbReference type="ARBA" id="ARBA00004567"/>
    </source>
</evidence>
<dbReference type="FunFam" id="3.30.1610.10:FF:000002">
    <property type="entry name" value="nuclear pore complex protein NUP98A"/>
    <property type="match status" value="1"/>
</dbReference>
<evidence type="ECO:0000256" key="3">
    <source>
        <dbReference type="ARBA" id="ARBA00008926"/>
    </source>
</evidence>
<dbReference type="InterPro" id="IPR007230">
    <property type="entry name" value="Nup98_auto-Pept-S59_dom"/>
</dbReference>
<evidence type="ECO:0000256" key="8">
    <source>
        <dbReference type="ARBA" id="ARBA00022927"/>
    </source>
</evidence>
<comment type="caution">
    <text evidence="14">The sequence shown here is derived from an EMBL/GenBank/DDBJ whole genome shotgun (WGS) entry which is preliminary data.</text>
</comment>
<evidence type="ECO:0000313" key="15">
    <source>
        <dbReference type="Proteomes" id="UP000230233"/>
    </source>
</evidence>
<keyword evidence="5" id="KW-0813">Transport</keyword>
<reference evidence="15" key="1">
    <citation type="submission" date="2017-10" db="EMBL/GenBank/DDBJ databases">
        <title>Rapid genome shrinkage in a self-fertile nematode reveals novel sperm competition proteins.</title>
        <authorList>
            <person name="Yin D."/>
            <person name="Schwarz E.M."/>
            <person name="Thomas C.G."/>
            <person name="Felde R.L."/>
            <person name="Korf I.F."/>
            <person name="Cutter A.D."/>
            <person name="Schartner C.M."/>
            <person name="Ralston E.J."/>
            <person name="Meyer B.J."/>
            <person name="Haag E.S."/>
        </authorList>
    </citation>
    <scope>NUCLEOTIDE SEQUENCE [LARGE SCALE GENOMIC DNA]</scope>
    <source>
        <strain evidence="15">JU1422</strain>
    </source>
</reference>
<name>A0A2G5URX1_9PELO</name>
<keyword evidence="10" id="KW-0906">Nuclear pore complex</keyword>